<evidence type="ECO:0000313" key="2">
    <source>
        <dbReference type="EMBL" id="RDB56288.1"/>
    </source>
</evidence>
<feature type="transmembrane region" description="Helical" evidence="1">
    <location>
        <begin position="6"/>
        <end position="25"/>
    </location>
</feature>
<keyword evidence="3" id="KW-1185">Reference proteome</keyword>
<evidence type="ECO:0008006" key="4">
    <source>
        <dbReference type="Google" id="ProtNLM"/>
    </source>
</evidence>
<name>A0A369LE54_9ACTN</name>
<protein>
    <recommendedName>
        <fullName evidence="4">FeoB-associated Cys-rich membrane protein</fullName>
    </recommendedName>
</protein>
<keyword evidence="1" id="KW-1133">Transmembrane helix</keyword>
<accession>A0A369LE54</accession>
<dbReference type="AlphaFoldDB" id="A0A369LE54"/>
<dbReference type="EMBL" id="PPTP01000003">
    <property type="protein sequence ID" value="RDB56288.1"/>
    <property type="molecule type" value="Genomic_DNA"/>
</dbReference>
<evidence type="ECO:0000313" key="3">
    <source>
        <dbReference type="Proteomes" id="UP000253792"/>
    </source>
</evidence>
<gene>
    <name evidence="2" type="ORF">C1880_04675</name>
</gene>
<dbReference type="Proteomes" id="UP000253792">
    <property type="component" value="Unassembled WGS sequence"/>
</dbReference>
<evidence type="ECO:0000256" key="1">
    <source>
        <dbReference type="SAM" id="Phobius"/>
    </source>
</evidence>
<reference evidence="2 3" key="1">
    <citation type="journal article" date="2018" name="Elife">
        <title>Discovery and characterization of a prevalent human gut bacterial enzyme sufficient for the inactivation of a family of plant toxins.</title>
        <authorList>
            <person name="Koppel N."/>
            <person name="Bisanz J.E."/>
            <person name="Pandelia M.E."/>
            <person name="Turnbaugh P.J."/>
            <person name="Balskus E.P."/>
        </authorList>
    </citation>
    <scope>NUCLEOTIDE SEQUENCE [LARGE SCALE GENOMIC DNA]</scope>
    <source>
        <strain evidence="3">anaerobia AP69FAA</strain>
    </source>
</reference>
<organism evidence="2 3">
    <name type="scientific">Senegalimassilia anaerobia</name>
    <dbReference type="NCBI Taxonomy" id="1473216"/>
    <lineage>
        <taxon>Bacteria</taxon>
        <taxon>Bacillati</taxon>
        <taxon>Actinomycetota</taxon>
        <taxon>Coriobacteriia</taxon>
        <taxon>Coriobacteriales</taxon>
        <taxon>Coriobacteriaceae</taxon>
        <taxon>Senegalimassilia</taxon>
    </lineage>
</organism>
<comment type="caution">
    <text evidence="2">The sequence shown here is derived from an EMBL/GenBank/DDBJ whole genome shotgun (WGS) entry which is preliminary data.</text>
</comment>
<keyword evidence="1" id="KW-0812">Transmembrane</keyword>
<keyword evidence="1" id="KW-0472">Membrane</keyword>
<proteinExistence type="predicted"/>
<sequence>MLGLEFNLPTVAVLLIVVAWAAWAVRRLWSRGMCDCHADSPRGCSGGCGGCTGCSAAARMAADMGKAVSGR</sequence>